<evidence type="ECO:0000256" key="1">
    <source>
        <dbReference type="ARBA" id="ARBA00004651"/>
    </source>
</evidence>
<keyword evidence="11 17" id="KW-0675">Receptor</keyword>
<protein>
    <recommendedName>
        <fullName evidence="2">B2 bradykinin receptor</fullName>
    </recommendedName>
</protein>
<evidence type="ECO:0000256" key="12">
    <source>
        <dbReference type="ARBA" id="ARBA00023180"/>
    </source>
</evidence>
<dbReference type="InterPro" id="IPR000276">
    <property type="entry name" value="GPCR_Rhodpsn"/>
</dbReference>
<keyword evidence="21" id="KW-1185">Reference proteome</keyword>
<evidence type="ECO:0000256" key="14">
    <source>
        <dbReference type="ARBA" id="ARBA00023288"/>
    </source>
</evidence>
<feature type="transmembrane region" description="Helical" evidence="19">
    <location>
        <begin position="363"/>
        <end position="384"/>
    </location>
</feature>
<dbReference type="Proteomes" id="UP000694871">
    <property type="component" value="Unplaced"/>
</dbReference>
<evidence type="ECO:0000313" key="21">
    <source>
        <dbReference type="Proteomes" id="UP000694871"/>
    </source>
</evidence>
<dbReference type="InterPro" id="IPR001504">
    <property type="entry name" value="Brdyknn_2_rcpt"/>
</dbReference>
<name>A0ABM1K6J6_GEKJA</name>
<comment type="similarity">
    <text evidence="17">Belongs to the G-protein coupled receptor 1 family.</text>
</comment>
<evidence type="ECO:0000256" key="11">
    <source>
        <dbReference type="ARBA" id="ARBA00023170"/>
    </source>
</evidence>
<dbReference type="PANTHER" id="PTHR10489:SF957">
    <property type="entry name" value="B2 BRADYKININ RECEPTOR"/>
    <property type="match status" value="1"/>
</dbReference>
<evidence type="ECO:0000256" key="13">
    <source>
        <dbReference type="ARBA" id="ARBA00023224"/>
    </source>
</evidence>
<gene>
    <name evidence="22" type="primary">BDKRB2</name>
</gene>
<keyword evidence="4" id="KW-0597">Phosphoprotein</keyword>
<evidence type="ECO:0000256" key="4">
    <source>
        <dbReference type="ARBA" id="ARBA00022553"/>
    </source>
</evidence>
<keyword evidence="13 17" id="KW-0807">Transducer</keyword>
<evidence type="ECO:0000256" key="17">
    <source>
        <dbReference type="RuleBase" id="RU000688"/>
    </source>
</evidence>
<feature type="transmembrane region" description="Helical" evidence="19">
    <location>
        <begin position="456"/>
        <end position="474"/>
    </location>
</feature>
<dbReference type="SUPFAM" id="SSF81321">
    <property type="entry name" value="Family A G protein-coupled receptor-like"/>
    <property type="match status" value="1"/>
</dbReference>
<evidence type="ECO:0000256" key="10">
    <source>
        <dbReference type="ARBA" id="ARBA00023157"/>
    </source>
</evidence>
<feature type="region of interest" description="Disordered" evidence="18">
    <location>
        <begin position="1"/>
        <end position="53"/>
    </location>
</feature>
<organism evidence="21 22">
    <name type="scientific">Gekko japonicus</name>
    <name type="common">Schlegel's Japanese gecko</name>
    <dbReference type="NCBI Taxonomy" id="146911"/>
    <lineage>
        <taxon>Eukaryota</taxon>
        <taxon>Metazoa</taxon>
        <taxon>Chordata</taxon>
        <taxon>Craniata</taxon>
        <taxon>Vertebrata</taxon>
        <taxon>Euteleostomi</taxon>
        <taxon>Lepidosauria</taxon>
        <taxon>Squamata</taxon>
        <taxon>Bifurcata</taxon>
        <taxon>Gekkota</taxon>
        <taxon>Gekkonidae</taxon>
        <taxon>Gekkoninae</taxon>
        <taxon>Gekko</taxon>
    </lineage>
</organism>
<keyword evidence="14" id="KW-0449">Lipoprotein</keyword>
<feature type="region of interest" description="Disordered" evidence="18">
    <location>
        <begin position="117"/>
        <end position="144"/>
    </location>
</feature>
<evidence type="ECO:0000256" key="7">
    <source>
        <dbReference type="ARBA" id="ARBA00023040"/>
    </source>
</evidence>
<dbReference type="PRINTS" id="PR00237">
    <property type="entry name" value="GPCRRHODOPSN"/>
</dbReference>
<comment type="subunit">
    <text evidence="16">Forms a complex with PECAM1 and GNAQ. Interacts with PECAM1.</text>
</comment>
<evidence type="ECO:0000256" key="18">
    <source>
        <dbReference type="SAM" id="MobiDB-lite"/>
    </source>
</evidence>
<evidence type="ECO:0000256" key="19">
    <source>
        <dbReference type="SAM" id="Phobius"/>
    </source>
</evidence>
<dbReference type="PANTHER" id="PTHR10489">
    <property type="entry name" value="CELL ADHESION MOLECULE"/>
    <property type="match status" value="1"/>
</dbReference>
<dbReference type="RefSeq" id="XP_015269333.1">
    <property type="nucleotide sequence ID" value="XM_015413847.1"/>
</dbReference>
<dbReference type="InterPro" id="IPR050119">
    <property type="entry name" value="CCR1-9-like"/>
</dbReference>
<evidence type="ECO:0000256" key="16">
    <source>
        <dbReference type="ARBA" id="ARBA00025954"/>
    </source>
</evidence>
<accession>A0ABM1K6J6</accession>
<feature type="transmembrane region" description="Helical" evidence="19">
    <location>
        <begin position="283"/>
        <end position="304"/>
    </location>
</feature>
<keyword evidence="9" id="KW-0564">Palmitate</keyword>
<feature type="transmembrane region" description="Helical" evidence="19">
    <location>
        <begin position="414"/>
        <end position="436"/>
    </location>
</feature>
<dbReference type="PROSITE" id="PS50262">
    <property type="entry name" value="G_PROTEIN_RECEP_F1_2"/>
    <property type="match status" value="1"/>
</dbReference>
<evidence type="ECO:0000256" key="15">
    <source>
        <dbReference type="ARBA" id="ARBA00025423"/>
    </source>
</evidence>
<dbReference type="Gene3D" id="1.20.1070.10">
    <property type="entry name" value="Rhodopsin 7-helix transmembrane proteins"/>
    <property type="match status" value="1"/>
</dbReference>
<evidence type="ECO:0000256" key="3">
    <source>
        <dbReference type="ARBA" id="ARBA00022475"/>
    </source>
</evidence>
<feature type="transmembrane region" description="Helical" evidence="19">
    <location>
        <begin position="251"/>
        <end position="271"/>
    </location>
</feature>
<feature type="transmembrane region" description="Helical" evidence="19">
    <location>
        <begin position="324"/>
        <end position="342"/>
    </location>
</feature>
<evidence type="ECO:0000256" key="9">
    <source>
        <dbReference type="ARBA" id="ARBA00023139"/>
    </source>
</evidence>
<dbReference type="GeneID" id="107112650"/>
<feature type="domain" description="G-protein coupled receptors family 1 profile" evidence="20">
    <location>
        <begin position="263"/>
        <end position="520"/>
    </location>
</feature>
<feature type="region of interest" description="Disordered" evidence="18">
    <location>
        <begin position="79"/>
        <end position="105"/>
    </location>
</feature>
<dbReference type="InterPro" id="IPR017452">
    <property type="entry name" value="GPCR_Rhodpsn_7TM"/>
</dbReference>
<proteinExistence type="inferred from homology"/>
<comment type="function">
    <text evidence="15">Receptor for bradykinin. It is associated with G proteins that activate a phosphatidylinositol-calcium second messenger system.</text>
</comment>
<keyword evidence="8 19" id="KW-0472">Membrane</keyword>
<dbReference type="PRINTS" id="PR00994">
    <property type="entry name" value="BRADYKINNB2R"/>
</dbReference>
<keyword evidence="5 17" id="KW-0812">Transmembrane</keyword>
<dbReference type="InterPro" id="IPR000496">
    <property type="entry name" value="Brdyknn_rcpt"/>
</dbReference>
<evidence type="ECO:0000256" key="2">
    <source>
        <dbReference type="ARBA" id="ARBA00013512"/>
    </source>
</evidence>
<comment type="subcellular location">
    <subcellularLocation>
        <location evidence="1">Cell membrane</location>
        <topology evidence="1">Multi-pass membrane protein</topology>
    </subcellularLocation>
</comment>
<dbReference type="Pfam" id="PF00001">
    <property type="entry name" value="7tm_1"/>
    <property type="match status" value="1"/>
</dbReference>
<keyword evidence="10" id="KW-1015">Disulfide bond</keyword>
<sequence length="575" mass="64382">MSHKPPNAKRNQQAQQNQHQIKESLQTVGRPENPASTSPEEPHLRVPRARARALQLGEVEEPLSRIPRAHAEALQLGGGWESPAATSPRPAQEHCGSGEAREPRPCIPQARTGVLQLGGGQRAPLRHVVGPRRSAAARGMPGEPRRSVTWARAGALWLGGCWESPLLHLLGLHESTVAQGTPGEPRRRLPRPPPKRIEAAAIMAEDSTTLDIVTATWKLGMNQSVWPNTTAQNDSCPWHVKWEWLFATQPFFLWFLTALGVVENVFVLLVFCLHKSRCTVAEIYLANLAMADLLLLCGLPFWAINMANNFNWPFGNFLCKAVNSIVQMNFYSSIYLLVMVSIDRYLALVKTMTLGRMRRPLCAKLNCLIIWISALLLCSPVLIFRSTQYMPKYKVTGCILDYPLHSHWQVTTNVLLNTVGFLLPLCVITYCTVQIIQALKNNNLRKLKAVQTEKKATTLILAVLLLFIICWLPFQITTFFDTLLKVKVISGCAAEEAIHVTTQIATYCSFSNSCLNPIAYVIVGKHFQKKSKEVYHHLFLRRPSQAPSVQMVSSMDTLRTSISVERLRKKSTVPR</sequence>
<dbReference type="CDD" id="cd15381">
    <property type="entry name" value="7tmA_BK-2"/>
    <property type="match status" value="1"/>
</dbReference>
<evidence type="ECO:0000313" key="22">
    <source>
        <dbReference type="RefSeq" id="XP_015269333.1"/>
    </source>
</evidence>
<keyword evidence="3" id="KW-1003">Cell membrane</keyword>
<evidence type="ECO:0000256" key="5">
    <source>
        <dbReference type="ARBA" id="ARBA00022692"/>
    </source>
</evidence>
<dbReference type="PRINTS" id="PR00425">
    <property type="entry name" value="BRADYKININR"/>
</dbReference>
<evidence type="ECO:0000256" key="8">
    <source>
        <dbReference type="ARBA" id="ARBA00023136"/>
    </source>
</evidence>
<reference evidence="22" key="1">
    <citation type="submission" date="2025-08" db="UniProtKB">
        <authorList>
            <consortium name="RefSeq"/>
        </authorList>
    </citation>
    <scope>IDENTIFICATION</scope>
</reference>
<evidence type="ECO:0000259" key="20">
    <source>
        <dbReference type="PROSITE" id="PS50262"/>
    </source>
</evidence>
<keyword evidence="6 19" id="KW-1133">Transmembrane helix</keyword>
<evidence type="ECO:0000256" key="6">
    <source>
        <dbReference type="ARBA" id="ARBA00022989"/>
    </source>
</evidence>
<dbReference type="PROSITE" id="PS00237">
    <property type="entry name" value="G_PROTEIN_RECEP_F1_1"/>
    <property type="match status" value="1"/>
</dbReference>
<keyword evidence="7 17" id="KW-0297">G-protein coupled receptor</keyword>
<keyword evidence="12" id="KW-0325">Glycoprotein</keyword>